<dbReference type="GO" id="GO:0046872">
    <property type="term" value="F:metal ion binding"/>
    <property type="evidence" value="ECO:0007669"/>
    <property type="project" value="UniProtKB-KW"/>
</dbReference>
<keyword evidence="1" id="KW-0645">Protease</keyword>
<accession>A0A1T4KNY1</accession>
<dbReference type="NCBIfam" id="NF000642">
    <property type="entry name" value="PRK00024.1"/>
    <property type="match status" value="1"/>
</dbReference>
<dbReference type="STRING" id="28122.SAMN02745108_00578"/>
<dbReference type="EMBL" id="FRAW01000042">
    <property type="protein sequence ID" value="SHL17211.1"/>
    <property type="molecule type" value="Genomic_DNA"/>
</dbReference>
<dbReference type="PROSITE" id="PS01302">
    <property type="entry name" value="UPF0758"/>
    <property type="match status" value="1"/>
</dbReference>
<reference evidence="8" key="2">
    <citation type="submission" date="2016-11" db="EMBL/GenBank/DDBJ databases">
        <authorList>
            <person name="Jaros S."/>
            <person name="Januszkiewicz K."/>
            <person name="Wedrychowicz H."/>
        </authorList>
    </citation>
    <scope>NUCLEOTIDE SEQUENCE [LARGE SCALE GENOMIC DNA]</scope>
    <source>
        <strain evidence="8">UWOS</strain>
    </source>
</reference>
<evidence type="ECO:0000313" key="8">
    <source>
        <dbReference type="EMBL" id="SHL17211.1"/>
    </source>
</evidence>
<name>A0A1M6YFV4_9BACT</name>
<gene>
    <name evidence="9" type="ORF">SAMN02745108_00578</name>
    <name evidence="8" type="ORF">SAMN05720469_1423</name>
</gene>
<evidence type="ECO:0000256" key="6">
    <source>
        <dbReference type="RuleBase" id="RU003797"/>
    </source>
</evidence>
<dbReference type="PANTHER" id="PTHR30471">
    <property type="entry name" value="DNA REPAIR PROTEIN RADC"/>
    <property type="match status" value="1"/>
</dbReference>
<evidence type="ECO:0000313" key="11">
    <source>
        <dbReference type="Proteomes" id="UP000190449"/>
    </source>
</evidence>
<dbReference type="Proteomes" id="UP000190449">
    <property type="component" value="Unassembled WGS sequence"/>
</dbReference>
<feature type="domain" description="MPN" evidence="7">
    <location>
        <begin position="95"/>
        <end position="217"/>
    </location>
</feature>
<keyword evidence="2" id="KW-0479">Metal-binding</keyword>
<dbReference type="PANTHER" id="PTHR30471:SF3">
    <property type="entry name" value="UPF0758 PROTEIN YEES-RELATED"/>
    <property type="match status" value="1"/>
</dbReference>
<keyword evidence="3" id="KW-0378">Hydrolase</keyword>
<organism evidence="8 10">
    <name type="scientific">Fibrobacter intestinalis</name>
    <dbReference type="NCBI Taxonomy" id="28122"/>
    <lineage>
        <taxon>Bacteria</taxon>
        <taxon>Pseudomonadati</taxon>
        <taxon>Fibrobacterota</taxon>
        <taxon>Fibrobacteria</taxon>
        <taxon>Fibrobacterales</taxon>
        <taxon>Fibrobacteraceae</taxon>
        <taxon>Fibrobacter</taxon>
    </lineage>
</organism>
<dbReference type="InterPro" id="IPR020891">
    <property type="entry name" value="UPF0758_CS"/>
</dbReference>
<evidence type="ECO:0000256" key="2">
    <source>
        <dbReference type="ARBA" id="ARBA00022723"/>
    </source>
</evidence>
<dbReference type="GO" id="GO:0008237">
    <property type="term" value="F:metallopeptidase activity"/>
    <property type="evidence" value="ECO:0007669"/>
    <property type="project" value="UniProtKB-KW"/>
</dbReference>
<dbReference type="PROSITE" id="PS50249">
    <property type="entry name" value="MPN"/>
    <property type="match status" value="1"/>
</dbReference>
<dbReference type="InterPro" id="IPR037518">
    <property type="entry name" value="MPN"/>
</dbReference>
<evidence type="ECO:0000313" key="9">
    <source>
        <dbReference type="EMBL" id="SJZ44057.1"/>
    </source>
</evidence>
<evidence type="ECO:0000256" key="4">
    <source>
        <dbReference type="ARBA" id="ARBA00022833"/>
    </source>
</evidence>
<dbReference type="NCBIfam" id="TIGR00608">
    <property type="entry name" value="radc"/>
    <property type="match status" value="1"/>
</dbReference>
<evidence type="ECO:0000256" key="3">
    <source>
        <dbReference type="ARBA" id="ARBA00022801"/>
    </source>
</evidence>
<accession>A0A1M6YFV4</accession>
<dbReference type="Proteomes" id="UP000184275">
    <property type="component" value="Unassembled WGS sequence"/>
</dbReference>
<reference evidence="9 11" key="3">
    <citation type="submission" date="2017-02" db="EMBL/GenBank/DDBJ databases">
        <authorList>
            <person name="Peterson S.W."/>
        </authorList>
    </citation>
    <scope>NUCLEOTIDE SEQUENCE [LARGE SCALE GENOMIC DNA]</scope>
    <source>
        <strain evidence="9 11">ATCC 43854</strain>
    </source>
</reference>
<evidence type="ECO:0000259" key="7">
    <source>
        <dbReference type="PROSITE" id="PS50249"/>
    </source>
</evidence>
<keyword evidence="5" id="KW-0482">Metalloprotease</keyword>
<dbReference type="GO" id="GO:0006508">
    <property type="term" value="P:proteolysis"/>
    <property type="evidence" value="ECO:0007669"/>
    <property type="project" value="UniProtKB-KW"/>
</dbReference>
<dbReference type="Pfam" id="PF20582">
    <property type="entry name" value="UPF0758_N"/>
    <property type="match status" value="1"/>
</dbReference>
<evidence type="ECO:0000256" key="1">
    <source>
        <dbReference type="ARBA" id="ARBA00022670"/>
    </source>
</evidence>
<keyword evidence="10" id="KW-1185">Reference proteome</keyword>
<protein>
    <submittedName>
        <fullName evidence="8">DNA repair protein RadC</fullName>
    </submittedName>
</protein>
<proteinExistence type="inferred from homology"/>
<reference evidence="10" key="1">
    <citation type="submission" date="2016-11" db="EMBL/GenBank/DDBJ databases">
        <authorList>
            <person name="Varghese N."/>
            <person name="Submissions S."/>
        </authorList>
    </citation>
    <scope>NUCLEOTIDE SEQUENCE [LARGE SCALE GENOMIC DNA]</scope>
    <source>
        <strain evidence="10">UWOS</strain>
    </source>
</reference>
<dbReference type="Gene3D" id="3.40.140.10">
    <property type="entry name" value="Cytidine Deaminase, domain 2"/>
    <property type="match status" value="1"/>
</dbReference>
<dbReference type="EMBL" id="FUWU01000006">
    <property type="protein sequence ID" value="SJZ44057.1"/>
    <property type="molecule type" value="Genomic_DNA"/>
</dbReference>
<keyword evidence="4" id="KW-0862">Zinc</keyword>
<dbReference type="CDD" id="cd08071">
    <property type="entry name" value="MPN_DUF2466"/>
    <property type="match status" value="1"/>
</dbReference>
<evidence type="ECO:0000313" key="10">
    <source>
        <dbReference type="Proteomes" id="UP000184275"/>
    </source>
</evidence>
<comment type="similarity">
    <text evidence="6">Belongs to the UPF0758 family.</text>
</comment>
<evidence type="ECO:0000256" key="5">
    <source>
        <dbReference type="ARBA" id="ARBA00023049"/>
    </source>
</evidence>
<dbReference type="InterPro" id="IPR025657">
    <property type="entry name" value="RadC_JAB"/>
</dbReference>
<dbReference type="Pfam" id="PF04002">
    <property type="entry name" value="RadC"/>
    <property type="match status" value="1"/>
</dbReference>
<dbReference type="AlphaFoldDB" id="A0A1M6YFV4"/>
<sequence length="239" mass="26297">MIVCEKENLPRERLERSGPEGLSTEDLLALVLGRGNARKNVFALSEELAKFLSQSSRRPTLAELCRIQGLGKAKAAQILACLELSSRFFIGTQMTSITTPAHLVARLSFLKFKSQECFTVVSLSSANGVLGIHLITEGLVNSTQVHAREVFAEAIRDRATGIILAHNHPSGSLMASENDKAVTRSLSAAGRLLDIPILDHLIISFRGYVSLKRDFPELFDGYFPETSESVCKNRETKLR</sequence>
<dbReference type="RefSeq" id="WP_073306062.1">
    <property type="nucleotide sequence ID" value="NZ_FRAW01000042.1"/>
</dbReference>
<dbReference type="InterPro" id="IPR046778">
    <property type="entry name" value="UPF0758_N"/>
</dbReference>
<dbReference type="InterPro" id="IPR001405">
    <property type="entry name" value="UPF0758"/>
</dbReference>